<gene>
    <name evidence="2" type="ORF">FEM48_Zijuj03G0101500</name>
</gene>
<name>A0A978VPP3_ZIZJJ</name>
<sequence>MDIFLRKGKETEERATKYCVIKDKHYKSSFSGPLLKCLRSKATLKVKAEMYEGYYENHSKGRAMAKRIMLQGFYWPTMLKNFQEYAKRCEKCQKFASIRHVPSNELMSIFSTWPFIQWQLDIVGRLPIASVALEEASERVYGWLSAEDEMAYLLTFFVVFVNTSSYAKCCVIAILEILEVDLKSLSGLVVSFVFLRNDGNILSYLKESKTFSNSFRRWFVFSQVYCPFLSKELRKHVGDRLLRGEELIVPKEGYLALRVYLAHLHSSFFRLVWLCPCRLS</sequence>
<protein>
    <recommendedName>
        <fullName evidence="1">Integrase zinc-binding domain-containing protein</fullName>
    </recommendedName>
</protein>
<dbReference type="InterPro" id="IPR041588">
    <property type="entry name" value="Integrase_H2C2"/>
</dbReference>
<dbReference type="Proteomes" id="UP000813462">
    <property type="component" value="Unassembled WGS sequence"/>
</dbReference>
<reference evidence="2" key="1">
    <citation type="journal article" date="2021" name="Front. Plant Sci.">
        <title>Chromosome-Scale Genome Assembly for Chinese Sour Jujube and Insights Into Its Genome Evolution and Domestication Signature.</title>
        <authorList>
            <person name="Shen L.-Y."/>
            <person name="Luo H."/>
            <person name="Wang X.-L."/>
            <person name="Wang X.-M."/>
            <person name="Qiu X.-J."/>
            <person name="Liu H."/>
            <person name="Zhou S.-S."/>
            <person name="Jia K.-H."/>
            <person name="Nie S."/>
            <person name="Bao Y.-T."/>
            <person name="Zhang R.-G."/>
            <person name="Yun Q.-Z."/>
            <person name="Chai Y.-H."/>
            <person name="Lu J.-Y."/>
            <person name="Li Y."/>
            <person name="Zhao S.-W."/>
            <person name="Mao J.-F."/>
            <person name="Jia S.-G."/>
            <person name="Mao Y.-M."/>
        </authorList>
    </citation>
    <scope>NUCLEOTIDE SEQUENCE</scope>
    <source>
        <strain evidence="2">AT0</strain>
        <tissue evidence="2">Leaf</tissue>
    </source>
</reference>
<proteinExistence type="predicted"/>
<dbReference type="PANTHER" id="PTHR47266">
    <property type="entry name" value="ENDONUCLEASE-RELATED"/>
    <property type="match status" value="1"/>
</dbReference>
<comment type="caution">
    <text evidence="2">The sequence shown here is derived from an EMBL/GenBank/DDBJ whole genome shotgun (WGS) entry which is preliminary data.</text>
</comment>
<accession>A0A978VPP3</accession>
<evidence type="ECO:0000259" key="1">
    <source>
        <dbReference type="Pfam" id="PF17921"/>
    </source>
</evidence>
<evidence type="ECO:0000313" key="2">
    <source>
        <dbReference type="EMBL" id="KAH7537518.1"/>
    </source>
</evidence>
<dbReference type="AlphaFoldDB" id="A0A978VPP3"/>
<dbReference type="Gene3D" id="1.10.340.70">
    <property type="match status" value="1"/>
</dbReference>
<feature type="domain" description="Integrase zinc-binding" evidence="1">
    <location>
        <begin position="64"/>
        <end position="95"/>
    </location>
</feature>
<organism evidence="2 3">
    <name type="scientific">Ziziphus jujuba var. spinosa</name>
    <dbReference type="NCBI Taxonomy" id="714518"/>
    <lineage>
        <taxon>Eukaryota</taxon>
        <taxon>Viridiplantae</taxon>
        <taxon>Streptophyta</taxon>
        <taxon>Embryophyta</taxon>
        <taxon>Tracheophyta</taxon>
        <taxon>Spermatophyta</taxon>
        <taxon>Magnoliopsida</taxon>
        <taxon>eudicotyledons</taxon>
        <taxon>Gunneridae</taxon>
        <taxon>Pentapetalae</taxon>
        <taxon>rosids</taxon>
        <taxon>fabids</taxon>
        <taxon>Rosales</taxon>
        <taxon>Rhamnaceae</taxon>
        <taxon>Paliureae</taxon>
        <taxon>Ziziphus</taxon>
    </lineage>
</organism>
<dbReference type="EMBL" id="JAEACU010000003">
    <property type="protein sequence ID" value="KAH7537518.1"/>
    <property type="molecule type" value="Genomic_DNA"/>
</dbReference>
<dbReference type="InterPro" id="IPR052160">
    <property type="entry name" value="Gypsy_RT_Integrase-like"/>
</dbReference>
<dbReference type="Pfam" id="PF17921">
    <property type="entry name" value="Integrase_H2C2"/>
    <property type="match status" value="1"/>
</dbReference>
<evidence type="ECO:0000313" key="3">
    <source>
        <dbReference type="Proteomes" id="UP000813462"/>
    </source>
</evidence>